<dbReference type="GeneID" id="6079187"/>
<keyword evidence="2" id="KW-1185">Reference proteome</keyword>
<dbReference type="KEGG" id="lbc:LACBIDRAFT_329357"/>
<gene>
    <name evidence="1" type="ORF">LACBIDRAFT_329357</name>
</gene>
<evidence type="ECO:0000313" key="2">
    <source>
        <dbReference type="Proteomes" id="UP000001194"/>
    </source>
</evidence>
<dbReference type="RefSeq" id="XP_001883562.1">
    <property type="nucleotide sequence ID" value="XM_001883527.1"/>
</dbReference>
<dbReference type="AlphaFoldDB" id="B0DHT0"/>
<protein>
    <submittedName>
        <fullName evidence="1">Predicted protein</fullName>
    </submittedName>
</protein>
<dbReference type="EMBL" id="DS547111">
    <property type="protein sequence ID" value="EDR05886.1"/>
    <property type="molecule type" value="Genomic_DNA"/>
</dbReference>
<proteinExistence type="predicted"/>
<dbReference type="HOGENOM" id="CLU_024515_0_0_1"/>
<reference evidence="1 2" key="1">
    <citation type="journal article" date="2008" name="Nature">
        <title>The genome of Laccaria bicolor provides insights into mycorrhizal symbiosis.</title>
        <authorList>
            <person name="Martin F."/>
            <person name="Aerts A."/>
            <person name="Ahren D."/>
            <person name="Brun A."/>
            <person name="Danchin E.G.J."/>
            <person name="Duchaussoy F."/>
            <person name="Gibon J."/>
            <person name="Kohler A."/>
            <person name="Lindquist E."/>
            <person name="Pereda V."/>
            <person name="Salamov A."/>
            <person name="Shapiro H.J."/>
            <person name="Wuyts J."/>
            <person name="Blaudez D."/>
            <person name="Buee M."/>
            <person name="Brokstein P."/>
            <person name="Canbaeck B."/>
            <person name="Cohen D."/>
            <person name="Courty P.E."/>
            <person name="Coutinho P.M."/>
            <person name="Delaruelle C."/>
            <person name="Detter J.C."/>
            <person name="Deveau A."/>
            <person name="DiFazio S."/>
            <person name="Duplessis S."/>
            <person name="Fraissinet-Tachet L."/>
            <person name="Lucic E."/>
            <person name="Frey-Klett P."/>
            <person name="Fourrey C."/>
            <person name="Feussner I."/>
            <person name="Gay G."/>
            <person name="Grimwood J."/>
            <person name="Hoegger P.J."/>
            <person name="Jain P."/>
            <person name="Kilaru S."/>
            <person name="Labbe J."/>
            <person name="Lin Y.C."/>
            <person name="Legue V."/>
            <person name="Le Tacon F."/>
            <person name="Marmeisse R."/>
            <person name="Melayah D."/>
            <person name="Montanini B."/>
            <person name="Muratet M."/>
            <person name="Nehls U."/>
            <person name="Niculita-Hirzel H."/>
            <person name="Oudot-Le Secq M.P."/>
            <person name="Peter M."/>
            <person name="Quesneville H."/>
            <person name="Rajashekar B."/>
            <person name="Reich M."/>
            <person name="Rouhier N."/>
            <person name="Schmutz J."/>
            <person name="Yin T."/>
            <person name="Chalot M."/>
            <person name="Henrissat B."/>
            <person name="Kuees U."/>
            <person name="Lucas S."/>
            <person name="Van de Peer Y."/>
            <person name="Podila G.K."/>
            <person name="Polle A."/>
            <person name="Pukkila P.J."/>
            <person name="Richardson P.M."/>
            <person name="Rouze P."/>
            <person name="Sanders I.R."/>
            <person name="Stajich J.E."/>
            <person name="Tunlid A."/>
            <person name="Tuskan G."/>
            <person name="Grigoriev I.V."/>
        </authorList>
    </citation>
    <scope>NUCLEOTIDE SEQUENCE [LARGE SCALE GENOMIC DNA]</scope>
    <source>
        <strain evidence="2">S238N-H82 / ATCC MYA-4686</strain>
    </source>
</reference>
<dbReference type="Proteomes" id="UP000001194">
    <property type="component" value="Unassembled WGS sequence"/>
</dbReference>
<organism evidence="2">
    <name type="scientific">Laccaria bicolor (strain S238N-H82 / ATCC MYA-4686)</name>
    <name type="common">Bicoloured deceiver</name>
    <name type="synonym">Laccaria laccata var. bicolor</name>
    <dbReference type="NCBI Taxonomy" id="486041"/>
    <lineage>
        <taxon>Eukaryota</taxon>
        <taxon>Fungi</taxon>
        <taxon>Dikarya</taxon>
        <taxon>Basidiomycota</taxon>
        <taxon>Agaricomycotina</taxon>
        <taxon>Agaricomycetes</taxon>
        <taxon>Agaricomycetidae</taxon>
        <taxon>Agaricales</taxon>
        <taxon>Agaricineae</taxon>
        <taxon>Hydnangiaceae</taxon>
        <taxon>Laccaria</taxon>
    </lineage>
</organism>
<dbReference type="OrthoDB" id="2755811at2759"/>
<sequence length="702" mass="76863">MTNLCSTTKEAAMKARIAQLEDSIRAADRASAGQAMRPNLHKSSMSTNCVSPVGAMAPALVEHSAGIPVICQKGLTYRVTRPPSSASMRSEEPVENVAIDVDADGGVSDGMTGIPPKSMVDSESDGLGVGEWEDKGEDDEDFVMQQNQSDDEEAVPISVKGKQVAKGKKNKAPPRGTFHQDIQELRQNPAVAGAVVSTNKRKDVVTVEDAPSVKRGKKTDGGLLPGWKKQVGYQLGMKKQTLPAQNVDNDQDDCDKLGEFDQEETLEGLAAVQASKLSMVKIRDGQKGVELKTKITENGASGAAYVAKWKKVACTMIIDRGAVELCAYAAIGAFMPLVVQDIWREVFPDLDMYEYMQSSAEEPVDAIIALAGDVLTNWRSTIGTSALQVLSNFFRDQSFAQDDIIAYCKTERLNFKFIYQDPLAPAGKKGALQSDLILEVFTCHFKKTAFAAKSYGLPVGGLGLSTAALECALSLWSSGMDPIRDEKGNKKTVQMFGESEWGEKSCSWISVATRLAPKDWASILAEANTRAGIFSADDDDDHDEDSVDPQTLVELCLPSTLNTKIQQFYLLQPHPKHPQFNAIWPSHGELWSFGSRLADFQVNLGDQESWQHRMTGPSPPKQSAILLIQSKPVRHTCCAWAEHQELRSRVFILEGRDVGNVPVYVDINEVITKVESIWKTKSHPITHEQLSSNLPPIVMDNY</sequence>
<name>B0DHT0_LACBS</name>
<accession>B0DHT0</accession>
<evidence type="ECO:0000313" key="1">
    <source>
        <dbReference type="EMBL" id="EDR05886.1"/>
    </source>
</evidence>
<dbReference type="InParanoid" id="B0DHT0"/>